<protein>
    <recommendedName>
        <fullName evidence="2">Ribonuclease H1 N-terminal domain-containing protein</fullName>
    </recommendedName>
</protein>
<feature type="compositionally biased region" description="Polar residues" evidence="1">
    <location>
        <begin position="87"/>
        <end position="97"/>
    </location>
</feature>
<feature type="domain" description="Ribonuclease H1 N-terminal" evidence="2">
    <location>
        <begin position="129"/>
        <end position="165"/>
    </location>
</feature>
<dbReference type="AlphaFoldDB" id="A0A164M5P4"/>
<dbReference type="SUPFAM" id="SSF55658">
    <property type="entry name" value="L9 N-domain-like"/>
    <property type="match status" value="1"/>
</dbReference>
<reference evidence="3 4" key="1">
    <citation type="journal article" date="2016" name="Mol. Biol. Evol.">
        <title>Comparative Genomics of Early-Diverging Mushroom-Forming Fungi Provides Insights into the Origins of Lignocellulose Decay Capabilities.</title>
        <authorList>
            <person name="Nagy L.G."/>
            <person name="Riley R."/>
            <person name="Tritt A."/>
            <person name="Adam C."/>
            <person name="Daum C."/>
            <person name="Floudas D."/>
            <person name="Sun H."/>
            <person name="Yadav J.S."/>
            <person name="Pangilinan J."/>
            <person name="Larsson K.H."/>
            <person name="Matsuura K."/>
            <person name="Barry K."/>
            <person name="Labutti K."/>
            <person name="Kuo R."/>
            <person name="Ohm R.A."/>
            <person name="Bhattacharya S.S."/>
            <person name="Shirouzu T."/>
            <person name="Yoshinaga Y."/>
            <person name="Martin F.M."/>
            <person name="Grigoriev I.V."/>
            <person name="Hibbett D.S."/>
        </authorList>
    </citation>
    <scope>NUCLEOTIDE SEQUENCE [LARGE SCALE GENOMIC DNA]</scope>
    <source>
        <strain evidence="3 4">HHB9708</strain>
    </source>
</reference>
<keyword evidence="4" id="KW-1185">Reference proteome</keyword>
<dbReference type="Pfam" id="PF01693">
    <property type="entry name" value="Cauli_VI"/>
    <property type="match status" value="1"/>
</dbReference>
<dbReference type="Gene3D" id="3.40.970.10">
    <property type="entry name" value="Ribonuclease H1, N-terminal domain"/>
    <property type="match status" value="1"/>
</dbReference>
<organism evidence="3 4">
    <name type="scientific">Sistotremastrum niveocremeum HHB9708</name>
    <dbReference type="NCBI Taxonomy" id="1314777"/>
    <lineage>
        <taxon>Eukaryota</taxon>
        <taxon>Fungi</taxon>
        <taxon>Dikarya</taxon>
        <taxon>Basidiomycota</taxon>
        <taxon>Agaricomycotina</taxon>
        <taxon>Agaricomycetes</taxon>
        <taxon>Sistotremastrales</taxon>
        <taxon>Sistotremastraceae</taxon>
        <taxon>Sertulicium</taxon>
        <taxon>Sertulicium niveocremeum</taxon>
    </lineage>
</organism>
<evidence type="ECO:0000313" key="3">
    <source>
        <dbReference type="EMBL" id="KZS86387.1"/>
    </source>
</evidence>
<dbReference type="OrthoDB" id="3270804at2759"/>
<proteinExistence type="predicted"/>
<dbReference type="InterPro" id="IPR037056">
    <property type="entry name" value="RNase_H1_N_sf"/>
</dbReference>
<dbReference type="Proteomes" id="UP000076722">
    <property type="component" value="Unassembled WGS sequence"/>
</dbReference>
<sequence length="404" mass="45307">MARETNLAVLTARVDALVDVLKDLSVTLKDEEVEGGVPSASSLQTLRTRGGSVEPTTPRRAVVESAEPTTPRRPVVDPGCPTVGDQPASQSPPSYTPNHGVRTATPSVLRRPPRPEDYVAPRYGNRVRFYLVSKGREIGIFDDWSEVHDSVDGYSGAEFKRYNSFRDNDVAMSDKELAEGEEVYAHRFDFIHEDVPVNKSLSGELRIRFWNVNTRGARLCIRKGQLRKTGRSTVVKNGIVVHSSSVITPRSNPRKRAKVNTQKSPGVVQNSVSINVHPDYTERVVNTRFTPRSLFDHAVLATHNFVQGLQNHEEEDFMLPNDDSYQSHHIDEGIQAEDGTDNVVGKPRKAQTDEAHMQEWLPHRQEYLDEFLRLDGPGEQLQDMSCASTGCTHKDELYRCSDCF</sequence>
<accession>A0A164M5P4</accession>
<gene>
    <name evidence="3" type="ORF">SISNIDRAFT_471835</name>
</gene>
<dbReference type="InterPro" id="IPR009027">
    <property type="entry name" value="Ribosomal_bL9/RNase_H1_N"/>
</dbReference>
<evidence type="ECO:0000259" key="2">
    <source>
        <dbReference type="Pfam" id="PF01693"/>
    </source>
</evidence>
<dbReference type="EMBL" id="KV419516">
    <property type="protein sequence ID" value="KZS86387.1"/>
    <property type="molecule type" value="Genomic_DNA"/>
</dbReference>
<dbReference type="InterPro" id="IPR011320">
    <property type="entry name" value="RNase_H1_N"/>
</dbReference>
<name>A0A164M5P4_9AGAM</name>
<evidence type="ECO:0000313" key="4">
    <source>
        <dbReference type="Proteomes" id="UP000076722"/>
    </source>
</evidence>
<feature type="region of interest" description="Disordered" evidence="1">
    <location>
        <begin position="32"/>
        <end position="116"/>
    </location>
</feature>
<feature type="non-terminal residue" evidence="3">
    <location>
        <position position="404"/>
    </location>
</feature>
<dbReference type="STRING" id="1314777.A0A164M5P4"/>
<evidence type="ECO:0000256" key="1">
    <source>
        <dbReference type="SAM" id="MobiDB-lite"/>
    </source>
</evidence>